<comment type="similarity">
    <text evidence="3 8">Belongs to the COA3 family.</text>
</comment>
<dbReference type="AGR" id="ZFIN:ZDB-GENE-030131-7433"/>
<dbReference type="EMBL" id="BX908793">
    <property type="status" value="NOT_ANNOTATED_CDS"/>
    <property type="molecule type" value="Genomic_DNA"/>
</dbReference>
<accession>X1WFF5</accession>
<keyword evidence="7 8" id="KW-0472">Membrane</keyword>
<dbReference type="OrthoDB" id="10018333at2759"/>
<dbReference type="KEGG" id="dre:335493"/>
<evidence type="ECO:0000256" key="7">
    <source>
        <dbReference type="ARBA" id="ARBA00023136"/>
    </source>
</evidence>
<keyword evidence="8" id="KW-0999">Mitochondrion inner membrane</keyword>
<comment type="function">
    <text evidence="1">Core component of the MITRAC (mitochondrial translation regulation assembly intermediate of cytochrome c oxidase complex) complex, that regulates cytochrome c oxidase assembly. MITRAC complexes regulate both translation of mitochondrial encoded components and assembly of nuclear-encoded components imported in mitochondrion. Required for efficient translation of MT-CO1 and mitochondrial respiratory chain complex IV assembly.</text>
</comment>
<dbReference type="OMA" id="YWKKNAL"/>
<dbReference type="PANTHER" id="PTHR15642:SF3">
    <property type="entry name" value="CYTOCHROME C OXIDASE ASSEMBLY FACTOR 3 HOMOLOG, MITOCHONDRIAL"/>
    <property type="match status" value="1"/>
</dbReference>
<reference evidence="13" key="4">
    <citation type="submission" date="2025-04" db="UniProtKB">
        <authorList>
            <consortium name="RefSeq"/>
        </authorList>
    </citation>
    <scope>IDENTIFICATION</scope>
    <source>
        <strain evidence="13">Tuebingen</strain>
    </source>
</reference>
<dbReference type="eggNOG" id="KOG4782">
    <property type="taxonomic scope" value="Eukaryota"/>
</dbReference>
<feature type="region of interest" description="Disordered" evidence="9">
    <location>
        <begin position="1"/>
        <end position="34"/>
    </location>
</feature>
<evidence type="ECO:0000256" key="1">
    <source>
        <dbReference type="ARBA" id="ARBA00003429"/>
    </source>
</evidence>
<reference evidence="11" key="2">
    <citation type="submission" date="2014-03" db="UniProtKB">
        <authorList>
            <consortium name="Ensembl"/>
        </authorList>
    </citation>
    <scope>IDENTIFICATION</scope>
    <source>
        <strain evidence="11">Tuebingen</strain>
    </source>
</reference>
<feature type="domain" description="Cytochrome c oxidase assembly factor 3 mitochondrial coiled-coil" evidence="10">
    <location>
        <begin position="55"/>
        <end position="100"/>
    </location>
</feature>
<accession>A0A8M1P1U6</accession>
<comment type="subcellular location">
    <subcellularLocation>
        <location evidence="2">Mitochondrion membrane</location>
        <topology evidence="2">Single-pass membrane protein</topology>
    </subcellularLocation>
</comment>
<gene>
    <name evidence="11 13 14" type="primary">coa3b</name>
    <name evidence="13" type="synonym">fj17c03</name>
    <name evidence="13" type="synonym">wu:fj17c03</name>
    <name evidence="13" type="synonym">zgc:194167</name>
</gene>
<keyword evidence="5 8" id="KW-1133">Transmembrane helix</keyword>
<dbReference type="InterPro" id="IPR018628">
    <property type="entry name" value="Coa3_CC"/>
</dbReference>
<evidence type="ECO:0000256" key="9">
    <source>
        <dbReference type="SAM" id="MobiDB-lite"/>
    </source>
</evidence>
<dbReference type="GO" id="GO:0005743">
    <property type="term" value="C:mitochondrial inner membrane"/>
    <property type="evidence" value="ECO:0000318"/>
    <property type="project" value="GO_Central"/>
</dbReference>
<evidence type="ECO:0000256" key="8">
    <source>
        <dbReference type="RuleBase" id="RU367056"/>
    </source>
</evidence>
<comment type="subunit">
    <text evidence="8">Component of 250-400 kDa complexes called cytochrome oxidase assembly intermediates or COA complexes.</text>
</comment>
<dbReference type="ZFIN" id="ZDB-GENE-030131-7433">
    <property type="gene designation" value="coa3b"/>
</dbReference>
<sequence length="115" mass="13547">MYKRYRKERRRRRTSLNEHGKRMEAKTRDACSAEPKSLTPLQKQMLKRQQELEYWKLHSKQVRRCNLITGLTIGAFVVGLFSYTILSVKQEKIIDEIDEEAKTFIMKGPRTGANS</sequence>
<dbReference type="PANTHER" id="PTHR15642">
    <property type="entry name" value="CYTOCHROME C OXIDASE ASSEMBLY FACTOR 3, MITOCHONDRIAL"/>
    <property type="match status" value="1"/>
</dbReference>
<reference evidence="13" key="3">
    <citation type="journal article" date="2016" name="BMC Genomics">
        <title>Gene evolution and gene expression after whole genome duplication in fish: the PhyloFish database.</title>
        <authorList>
            <person name="Pasquier J."/>
            <person name="Cabau C."/>
            <person name="Nguyen T."/>
            <person name="Jouanno E."/>
            <person name="Severac D."/>
            <person name="Braasch I."/>
            <person name="Journot L."/>
            <person name="Pontarotti P."/>
            <person name="Klopp C."/>
            <person name="Postlethwait J.H."/>
            <person name="Guiguen Y."/>
            <person name="Bobe J."/>
        </authorList>
    </citation>
    <scope>NUCLEOTIDE SEQUENCE</scope>
    <source>
        <strain evidence="13">Tuebingen</strain>
    </source>
</reference>
<evidence type="ECO:0000256" key="6">
    <source>
        <dbReference type="ARBA" id="ARBA00023128"/>
    </source>
</evidence>
<evidence type="ECO:0000256" key="2">
    <source>
        <dbReference type="ARBA" id="ARBA00004304"/>
    </source>
</evidence>
<dbReference type="SMR" id="X1WFF5"/>
<comment type="function">
    <text evidence="8">Required for assembly of cytochrome c oxidase (complex IV).</text>
</comment>
<dbReference type="HOGENOM" id="CLU_2108161_0_0_1"/>
<dbReference type="AlphaFoldDB" id="X1WFF5"/>
<evidence type="ECO:0000256" key="4">
    <source>
        <dbReference type="ARBA" id="ARBA00022692"/>
    </source>
</evidence>
<dbReference type="Ensembl" id="ENSDART00000154966.2">
    <property type="protein sequence ID" value="ENSDARP00000128959.1"/>
    <property type="gene ID" value="ENSDARG00000097456.2"/>
</dbReference>
<dbReference type="RefSeq" id="NP_001191179.2">
    <property type="nucleotide sequence ID" value="NM_001204250.2"/>
</dbReference>
<evidence type="ECO:0000259" key="10">
    <source>
        <dbReference type="Pfam" id="PF09813"/>
    </source>
</evidence>
<feature type="compositionally biased region" description="Basic residues" evidence="9">
    <location>
        <begin position="1"/>
        <end position="14"/>
    </location>
</feature>
<evidence type="ECO:0000313" key="13">
    <source>
        <dbReference type="RefSeq" id="NP_001191179.2"/>
    </source>
</evidence>
<dbReference type="GeneID" id="335493"/>
<evidence type="ECO:0000256" key="5">
    <source>
        <dbReference type="ARBA" id="ARBA00022989"/>
    </source>
</evidence>
<organism evidence="11">
    <name type="scientific">Danio rerio</name>
    <name type="common">Zebrafish</name>
    <name type="synonym">Brachydanio rerio</name>
    <dbReference type="NCBI Taxonomy" id="7955"/>
    <lineage>
        <taxon>Eukaryota</taxon>
        <taxon>Metazoa</taxon>
        <taxon>Chordata</taxon>
        <taxon>Craniata</taxon>
        <taxon>Vertebrata</taxon>
        <taxon>Euteleostomi</taxon>
        <taxon>Actinopterygii</taxon>
        <taxon>Neopterygii</taxon>
        <taxon>Teleostei</taxon>
        <taxon>Ostariophysi</taxon>
        <taxon>Cypriniformes</taxon>
        <taxon>Danionidae</taxon>
        <taxon>Danioninae</taxon>
        <taxon>Danio</taxon>
    </lineage>
</organism>
<dbReference type="GeneTree" id="ENSGT00940000173491"/>
<dbReference type="STRING" id="7955.ENSDARP00000128959"/>
<feature type="compositionally biased region" description="Basic and acidic residues" evidence="9">
    <location>
        <begin position="15"/>
        <end position="31"/>
    </location>
</feature>
<protein>
    <recommendedName>
        <fullName evidence="8">Cytochrome c oxidase assembly factor 3</fullName>
    </recommendedName>
</protein>
<proteinExistence type="inferred from homology"/>
<dbReference type="PaxDb" id="7955-ENSDARP00000128959"/>
<dbReference type="InterPro" id="IPR041752">
    <property type="entry name" value="Coa3"/>
</dbReference>
<keyword evidence="12" id="KW-1185">Reference proteome</keyword>
<evidence type="ECO:0000256" key="3">
    <source>
        <dbReference type="ARBA" id="ARBA00007035"/>
    </source>
</evidence>
<dbReference type="CTD" id="335493"/>
<dbReference type="GO" id="GO:0033617">
    <property type="term" value="P:mitochondrial respiratory chain complex IV assembly"/>
    <property type="evidence" value="ECO:0000318"/>
    <property type="project" value="GO_Central"/>
</dbReference>
<keyword evidence="6 8" id="KW-0496">Mitochondrion</keyword>
<dbReference type="Bgee" id="ENSDARG00000097456">
    <property type="expression patterns" value="Expressed in ovary and 23 other cell types or tissues"/>
</dbReference>
<feature type="transmembrane region" description="Helical" evidence="8">
    <location>
        <begin position="65"/>
        <end position="86"/>
    </location>
</feature>
<keyword evidence="4 8" id="KW-0812">Transmembrane</keyword>
<dbReference type="Proteomes" id="UP000000437">
    <property type="component" value="Chromosome 3"/>
</dbReference>
<dbReference type="Pfam" id="PF09813">
    <property type="entry name" value="Coa3_cc"/>
    <property type="match status" value="1"/>
</dbReference>
<evidence type="ECO:0000313" key="11">
    <source>
        <dbReference type="Ensembl" id="ENSDARP00000128959"/>
    </source>
</evidence>
<reference evidence="11 12" key="1">
    <citation type="journal article" date="2013" name="Nature">
        <title>The zebrafish reference genome sequence and its relationship to the human genome.</title>
        <authorList>
            <consortium name="Genome Reference Consortium Zebrafish"/>
            <person name="Howe K."/>
            <person name="Clark M.D."/>
            <person name="Torroja C.F."/>
            <person name="Torrance J."/>
            <person name="Berthelot C."/>
            <person name="Muffato M."/>
            <person name="Collins J.E."/>
            <person name="Humphray S."/>
            <person name="McLaren K."/>
            <person name="Matthews L."/>
            <person name="McLaren S."/>
            <person name="Sealy I."/>
            <person name="Caccamo M."/>
            <person name="Churcher C."/>
            <person name="Scott C."/>
            <person name="Barrett J.C."/>
            <person name="Koch R."/>
            <person name="Rauch G.J."/>
            <person name="White S."/>
            <person name="Chow W."/>
            <person name="Kilian B."/>
            <person name="Quintais L.T."/>
            <person name="Guerra-Assuncao J.A."/>
            <person name="Zhou Y."/>
            <person name="Gu Y."/>
            <person name="Yen J."/>
            <person name="Vogel J.H."/>
            <person name="Eyre T."/>
            <person name="Redmond S."/>
            <person name="Banerjee R."/>
            <person name="Chi J."/>
            <person name="Fu B."/>
            <person name="Langley E."/>
            <person name="Maguire S.F."/>
            <person name="Laird G.K."/>
            <person name="Lloyd D."/>
            <person name="Kenyon E."/>
            <person name="Donaldson S."/>
            <person name="Sehra H."/>
            <person name="Almeida-King J."/>
            <person name="Loveland J."/>
            <person name="Trevanion S."/>
            <person name="Jones M."/>
            <person name="Quail M."/>
            <person name="Willey D."/>
            <person name="Hunt A."/>
            <person name="Burton J."/>
            <person name="Sims S."/>
            <person name="McLay K."/>
            <person name="Plumb B."/>
            <person name="Davis J."/>
            <person name="Clee C."/>
            <person name="Oliver K."/>
            <person name="Clark R."/>
            <person name="Riddle C."/>
            <person name="Elliot D."/>
            <person name="Eliott D."/>
            <person name="Threadgold G."/>
            <person name="Harden G."/>
            <person name="Ware D."/>
            <person name="Begum S."/>
            <person name="Mortimore B."/>
            <person name="Mortimer B."/>
            <person name="Kerry G."/>
            <person name="Heath P."/>
            <person name="Phillimore B."/>
            <person name="Tracey A."/>
            <person name="Corby N."/>
            <person name="Dunn M."/>
            <person name="Johnson C."/>
            <person name="Wood J."/>
            <person name="Clark S."/>
            <person name="Pelan S."/>
            <person name="Griffiths G."/>
            <person name="Smith M."/>
            <person name="Glithero R."/>
            <person name="Howden P."/>
            <person name="Barker N."/>
            <person name="Lloyd C."/>
            <person name="Stevens C."/>
            <person name="Harley J."/>
            <person name="Holt K."/>
            <person name="Panagiotidis G."/>
            <person name="Lovell J."/>
            <person name="Beasley H."/>
            <person name="Henderson C."/>
            <person name="Gordon D."/>
            <person name="Auger K."/>
            <person name="Wright D."/>
            <person name="Collins J."/>
            <person name="Raisen C."/>
            <person name="Dyer L."/>
            <person name="Leung K."/>
            <person name="Robertson L."/>
            <person name="Ambridge K."/>
            <person name="Leongamornlert D."/>
            <person name="McGuire S."/>
            <person name="Gilderthorp R."/>
            <person name="Griffiths C."/>
            <person name="Manthravadi D."/>
            <person name="Nichol S."/>
            <person name="Barker G."/>
            <person name="Whitehead S."/>
            <person name="Kay M."/>
            <person name="Brown J."/>
            <person name="Murnane C."/>
            <person name="Gray E."/>
            <person name="Humphries M."/>
            <person name="Sycamore N."/>
            <person name="Barker D."/>
            <person name="Saunders D."/>
            <person name="Wallis J."/>
            <person name="Babbage A."/>
            <person name="Hammond S."/>
            <person name="Mashreghi-Mohammadi M."/>
            <person name="Barr L."/>
            <person name="Martin S."/>
            <person name="Wray P."/>
            <person name="Ellington A."/>
            <person name="Matthews N."/>
            <person name="Ellwood M."/>
            <person name="Woodmansey R."/>
            <person name="Clark G."/>
            <person name="Cooper J."/>
            <person name="Cooper J."/>
            <person name="Tromans A."/>
            <person name="Grafham D."/>
            <person name="Skuce C."/>
            <person name="Pandian R."/>
            <person name="Andrews R."/>
            <person name="Harrison E."/>
            <person name="Kimberley A."/>
            <person name="Garnett J."/>
            <person name="Fosker N."/>
            <person name="Hall R."/>
            <person name="Garner P."/>
            <person name="Kelly D."/>
            <person name="Bird C."/>
            <person name="Palmer S."/>
            <person name="Gehring I."/>
            <person name="Berger A."/>
            <person name="Dooley C.M."/>
            <person name="Ersan-Urun Z."/>
            <person name="Eser C."/>
            <person name="Geiger H."/>
            <person name="Geisler M."/>
            <person name="Karotki L."/>
            <person name="Kirn A."/>
            <person name="Konantz J."/>
            <person name="Konantz M."/>
            <person name="Oberlander M."/>
            <person name="Rudolph-Geiger S."/>
            <person name="Teucke M."/>
            <person name="Lanz C."/>
            <person name="Raddatz G."/>
            <person name="Osoegawa K."/>
            <person name="Zhu B."/>
            <person name="Rapp A."/>
            <person name="Widaa S."/>
            <person name="Langford C."/>
            <person name="Yang F."/>
            <person name="Schuster S.C."/>
            <person name="Carter N.P."/>
            <person name="Harrow J."/>
            <person name="Ning Z."/>
            <person name="Herrero J."/>
            <person name="Searle S.M."/>
            <person name="Enright A."/>
            <person name="Geisler R."/>
            <person name="Plasterk R.H."/>
            <person name="Lee C."/>
            <person name="Westerfield M."/>
            <person name="de Jong P.J."/>
            <person name="Zon L.I."/>
            <person name="Postlethwait J.H."/>
            <person name="Nusslein-Volhard C."/>
            <person name="Hubbard T.J."/>
            <person name="Roest Crollius H."/>
            <person name="Rogers J."/>
            <person name="Stemple D.L."/>
        </authorList>
    </citation>
    <scope>NUCLEOTIDE SEQUENCE [LARGE SCALE GENOMIC DNA]</scope>
    <source>
        <strain evidence="11">Tuebingen</strain>
    </source>
</reference>
<evidence type="ECO:0000313" key="14">
    <source>
        <dbReference type="ZFIN" id="ZDB-GENE-030131-7433"/>
    </source>
</evidence>
<evidence type="ECO:0000313" key="12">
    <source>
        <dbReference type="Proteomes" id="UP000000437"/>
    </source>
</evidence>
<name>X1WFF5_DANRE</name>